<dbReference type="EMBL" id="WMYS01000003">
    <property type="protein sequence ID" value="MTR41505.1"/>
    <property type="molecule type" value="Genomic_DNA"/>
</dbReference>
<accession>A0A6I3P181</accession>
<dbReference type="InterPro" id="IPR003439">
    <property type="entry name" value="ABC_transporter-like_ATP-bd"/>
</dbReference>
<dbReference type="PANTHER" id="PTHR43297:SF2">
    <property type="entry name" value="DIPEPTIDE TRANSPORT ATP-BINDING PROTEIN DPPD"/>
    <property type="match status" value="1"/>
</dbReference>
<evidence type="ECO:0000256" key="2">
    <source>
        <dbReference type="ARBA" id="ARBA00005417"/>
    </source>
</evidence>
<dbReference type="PANTHER" id="PTHR43297">
    <property type="entry name" value="OLIGOPEPTIDE TRANSPORT ATP-BINDING PROTEIN APPD"/>
    <property type="match status" value="1"/>
</dbReference>
<evidence type="ECO:0000256" key="4">
    <source>
        <dbReference type="ARBA" id="ARBA00022475"/>
    </source>
</evidence>
<evidence type="ECO:0000313" key="10">
    <source>
        <dbReference type="Proteomes" id="UP000430295"/>
    </source>
</evidence>
<evidence type="ECO:0000313" key="9">
    <source>
        <dbReference type="EMBL" id="MTR41505.1"/>
    </source>
</evidence>
<sequence length="261" mass="28882">MLELQHLTVQSKDRIILEDVSMQVGESQSLSIVGESGSGKSTLLKVLLGLPLRDLWIAKGQYSWRGEEVSQQSSPYPFVGSEIAWVSQQAGRFFYDRRTIEKHYKDLVNSLKGRTSKVRSLKECMDLVGLDMKKLAPAYPFELSGGMMQRIAIALSLVSYPKVLLADEPTSALDVVTKLEIVDLLVRLKREEGVSLLLVTHDMAVAAALSDHMLVIRGGQVIEQGPTVQLLESAKEDYTKELLAATPRLQKGATDGDHFDL</sequence>
<evidence type="ECO:0000256" key="5">
    <source>
        <dbReference type="ARBA" id="ARBA00022741"/>
    </source>
</evidence>
<feature type="domain" description="ABC transporter" evidence="8">
    <location>
        <begin position="2"/>
        <end position="243"/>
    </location>
</feature>
<dbReference type="InterPro" id="IPR003593">
    <property type="entry name" value="AAA+_ATPase"/>
</dbReference>
<dbReference type="SMART" id="SM00382">
    <property type="entry name" value="AAA"/>
    <property type="match status" value="1"/>
</dbReference>
<dbReference type="Gene3D" id="3.40.50.300">
    <property type="entry name" value="P-loop containing nucleotide triphosphate hydrolases"/>
    <property type="match status" value="1"/>
</dbReference>
<keyword evidence="7" id="KW-0472">Membrane</keyword>
<dbReference type="InterPro" id="IPR017871">
    <property type="entry name" value="ABC_transporter-like_CS"/>
</dbReference>
<dbReference type="InterPro" id="IPR050388">
    <property type="entry name" value="ABC_Ni/Peptide_Import"/>
</dbReference>
<dbReference type="GO" id="GO:0005886">
    <property type="term" value="C:plasma membrane"/>
    <property type="evidence" value="ECO:0007669"/>
    <property type="project" value="UniProtKB-SubCell"/>
</dbReference>
<dbReference type="PROSITE" id="PS50893">
    <property type="entry name" value="ABC_TRANSPORTER_2"/>
    <property type="match status" value="1"/>
</dbReference>
<comment type="similarity">
    <text evidence="2">Belongs to the ABC transporter superfamily.</text>
</comment>
<comment type="caution">
    <text evidence="9">The sequence shown here is derived from an EMBL/GenBank/DDBJ whole genome shotgun (WGS) entry which is preliminary data.</text>
</comment>
<evidence type="ECO:0000256" key="7">
    <source>
        <dbReference type="ARBA" id="ARBA00023136"/>
    </source>
</evidence>
<organism evidence="9 10">
    <name type="scientific">Streptococcus parasanguinis</name>
    <dbReference type="NCBI Taxonomy" id="1318"/>
    <lineage>
        <taxon>Bacteria</taxon>
        <taxon>Bacillati</taxon>
        <taxon>Bacillota</taxon>
        <taxon>Bacilli</taxon>
        <taxon>Lactobacillales</taxon>
        <taxon>Streptococcaceae</taxon>
        <taxon>Streptococcus</taxon>
    </lineage>
</organism>
<protein>
    <submittedName>
        <fullName evidence="9">ATP-binding cassette domain-containing protein</fullName>
    </submittedName>
</protein>
<gene>
    <name evidence="9" type="ORF">GMC75_07465</name>
</gene>
<proteinExistence type="inferred from homology"/>
<keyword evidence="6 9" id="KW-0067">ATP-binding</keyword>
<evidence type="ECO:0000259" key="8">
    <source>
        <dbReference type="PROSITE" id="PS50893"/>
    </source>
</evidence>
<dbReference type="AlphaFoldDB" id="A0A6I3P181"/>
<dbReference type="Pfam" id="PF00005">
    <property type="entry name" value="ABC_tran"/>
    <property type="match status" value="1"/>
</dbReference>
<dbReference type="Proteomes" id="UP000430295">
    <property type="component" value="Unassembled WGS sequence"/>
</dbReference>
<keyword evidence="5" id="KW-0547">Nucleotide-binding</keyword>
<comment type="subcellular location">
    <subcellularLocation>
        <location evidence="1">Cell membrane</location>
        <topology evidence="1">Peripheral membrane protein</topology>
    </subcellularLocation>
</comment>
<keyword evidence="3" id="KW-0813">Transport</keyword>
<dbReference type="InterPro" id="IPR027417">
    <property type="entry name" value="P-loop_NTPase"/>
</dbReference>
<evidence type="ECO:0000256" key="1">
    <source>
        <dbReference type="ARBA" id="ARBA00004202"/>
    </source>
</evidence>
<reference evidence="9 10" key="1">
    <citation type="journal article" date="2019" name="Nat. Med.">
        <title>A library of human gut bacterial isolates paired with longitudinal multiomics data enables mechanistic microbiome research.</title>
        <authorList>
            <person name="Poyet M."/>
            <person name="Groussin M."/>
            <person name="Gibbons S.M."/>
            <person name="Avila-Pacheco J."/>
            <person name="Jiang X."/>
            <person name="Kearney S.M."/>
            <person name="Perrotta A.R."/>
            <person name="Berdy B."/>
            <person name="Zhao S."/>
            <person name="Lieberman T.D."/>
            <person name="Swanson P.K."/>
            <person name="Smith M."/>
            <person name="Roesemann S."/>
            <person name="Alexander J.E."/>
            <person name="Rich S.A."/>
            <person name="Livny J."/>
            <person name="Vlamakis H."/>
            <person name="Clish C."/>
            <person name="Bullock K."/>
            <person name="Deik A."/>
            <person name="Scott J."/>
            <person name="Pierce K.A."/>
            <person name="Xavier R.J."/>
            <person name="Alm E.J."/>
        </authorList>
    </citation>
    <scope>NUCLEOTIDE SEQUENCE [LARGE SCALE GENOMIC DNA]</scope>
    <source>
        <strain evidence="9 10">BIOML-A18</strain>
    </source>
</reference>
<evidence type="ECO:0000256" key="6">
    <source>
        <dbReference type="ARBA" id="ARBA00022840"/>
    </source>
</evidence>
<keyword evidence="4" id="KW-1003">Cell membrane</keyword>
<name>A0A6I3P181_STRPA</name>
<dbReference type="GO" id="GO:0005524">
    <property type="term" value="F:ATP binding"/>
    <property type="evidence" value="ECO:0007669"/>
    <property type="project" value="UniProtKB-KW"/>
</dbReference>
<dbReference type="GO" id="GO:0016887">
    <property type="term" value="F:ATP hydrolysis activity"/>
    <property type="evidence" value="ECO:0007669"/>
    <property type="project" value="InterPro"/>
</dbReference>
<dbReference type="SUPFAM" id="SSF52540">
    <property type="entry name" value="P-loop containing nucleoside triphosphate hydrolases"/>
    <property type="match status" value="1"/>
</dbReference>
<evidence type="ECO:0000256" key="3">
    <source>
        <dbReference type="ARBA" id="ARBA00022448"/>
    </source>
</evidence>
<dbReference type="PROSITE" id="PS00211">
    <property type="entry name" value="ABC_TRANSPORTER_1"/>
    <property type="match status" value="1"/>
</dbReference>
<dbReference type="RefSeq" id="WP_155199123.1">
    <property type="nucleotide sequence ID" value="NZ_WMYS01000003.1"/>
</dbReference>